<dbReference type="Proteomes" id="UP000676246">
    <property type="component" value="Unassembled WGS sequence"/>
</dbReference>
<protein>
    <submittedName>
        <fullName evidence="1">DUF2478 domain-containing protein</fullName>
    </submittedName>
</protein>
<comment type="caution">
    <text evidence="1">The sequence shown here is derived from an EMBL/GenBank/DDBJ whole genome shotgun (WGS) entry which is preliminary data.</text>
</comment>
<dbReference type="Pfam" id="PF10649">
    <property type="entry name" value="DUF2478"/>
    <property type="match status" value="1"/>
</dbReference>
<sequence>MHLAALQHNGTLDMDALLADTAARAQAEGLRVRGLMMTWPDGAAACGAMVLKDVQTGESFLVSQDLGPGATGCRVDTQGFARASVVLRRALDEQPPPDLVVINRFGGLEAEGEGLADELMALLAAGVPVLTAVADKHAQAWARFSGGWPLLDPQELPDWLAALPGR</sequence>
<gene>
    <name evidence="1" type="ORF">KAK03_03250</name>
</gene>
<dbReference type="AlphaFoldDB" id="A0A940Y663"/>
<proteinExistence type="predicted"/>
<evidence type="ECO:0000313" key="1">
    <source>
        <dbReference type="EMBL" id="MBQ0929488.1"/>
    </source>
</evidence>
<dbReference type="EMBL" id="JAGQDD010000001">
    <property type="protein sequence ID" value="MBQ0929488.1"/>
    <property type="molecule type" value="Genomic_DNA"/>
</dbReference>
<accession>A0A940Y663</accession>
<organism evidence="1 2">
    <name type="scientific">Ideonella alba</name>
    <dbReference type="NCBI Taxonomy" id="2824118"/>
    <lineage>
        <taxon>Bacteria</taxon>
        <taxon>Pseudomonadati</taxon>
        <taxon>Pseudomonadota</taxon>
        <taxon>Betaproteobacteria</taxon>
        <taxon>Burkholderiales</taxon>
        <taxon>Sphaerotilaceae</taxon>
        <taxon>Ideonella</taxon>
    </lineage>
</organism>
<dbReference type="InterPro" id="IPR018912">
    <property type="entry name" value="DUF2478"/>
</dbReference>
<reference evidence="1 2" key="1">
    <citation type="submission" date="2021-04" db="EMBL/GenBank/DDBJ databases">
        <title>The genome sequence of Ideonella sp. 3Y2.</title>
        <authorList>
            <person name="Liu Y."/>
        </authorList>
    </citation>
    <scope>NUCLEOTIDE SEQUENCE [LARGE SCALE GENOMIC DNA]</scope>
    <source>
        <strain evidence="1 2">3Y2</strain>
    </source>
</reference>
<dbReference type="RefSeq" id="WP_210851728.1">
    <property type="nucleotide sequence ID" value="NZ_JAGQDD010000001.1"/>
</dbReference>
<keyword evidence="2" id="KW-1185">Reference proteome</keyword>
<name>A0A940Y663_9BURK</name>
<evidence type="ECO:0000313" key="2">
    <source>
        <dbReference type="Proteomes" id="UP000676246"/>
    </source>
</evidence>